<dbReference type="PANTHER" id="PTHR11130:SF2">
    <property type="entry name" value="GLUTATHIONE SYNTHETASE"/>
    <property type="match status" value="1"/>
</dbReference>
<dbReference type="PANTHER" id="PTHR11130">
    <property type="entry name" value="GLUTATHIONE SYNTHETASE"/>
    <property type="match status" value="1"/>
</dbReference>
<dbReference type="Proteomes" id="UP000251960">
    <property type="component" value="Chromosome 3"/>
</dbReference>
<dbReference type="InterPro" id="IPR005615">
    <property type="entry name" value="Glutathione_synthase"/>
</dbReference>
<evidence type="ECO:0000313" key="2">
    <source>
        <dbReference type="Proteomes" id="UP000251960"/>
    </source>
</evidence>
<protein>
    <submittedName>
        <fullName evidence="1">Glutathione synthetase, chloroplastic</fullName>
    </submittedName>
</protein>
<dbReference type="Pfam" id="PF03917">
    <property type="entry name" value="GSH_synth_ATP"/>
    <property type="match status" value="1"/>
</dbReference>
<proteinExistence type="predicted"/>
<gene>
    <name evidence="1" type="primary">GSH2_12</name>
    <name evidence="1" type="ORF">Zm00014a_025172</name>
</gene>
<dbReference type="InterPro" id="IPR014049">
    <property type="entry name" value="Glutathione_synthase_N_euk"/>
</dbReference>
<dbReference type="Gene3D" id="3.30.1490.80">
    <property type="match status" value="1"/>
</dbReference>
<dbReference type="Gene3D" id="3.30.470.20">
    <property type="entry name" value="ATP-grasp fold, B domain"/>
    <property type="match status" value="1"/>
</dbReference>
<dbReference type="ExpressionAtlas" id="A0A3L6FMB0">
    <property type="expression patterns" value="baseline and differential"/>
</dbReference>
<organism evidence="1 2">
    <name type="scientific">Zea mays</name>
    <name type="common">Maize</name>
    <dbReference type="NCBI Taxonomy" id="4577"/>
    <lineage>
        <taxon>Eukaryota</taxon>
        <taxon>Viridiplantae</taxon>
        <taxon>Streptophyta</taxon>
        <taxon>Embryophyta</taxon>
        <taxon>Tracheophyta</taxon>
        <taxon>Spermatophyta</taxon>
        <taxon>Magnoliopsida</taxon>
        <taxon>Liliopsida</taxon>
        <taxon>Poales</taxon>
        <taxon>Poaceae</taxon>
        <taxon>PACMAD clade</taxon>
        <taxon>Panicoideae</taxon>
        <taxon>Andropogonodae</taxon>
        <taxon>Andropogoneae</taxon>
        <taxon>Tripsacinae</taxon>
        <taxon>Zea</taxon>
    </lineage>
</organism>
<dbReference type="GO" id="GO:0005524">
    <property type="term" value="F:ATP binding"/>
    <property type="evidence" value="ECO:0007669"/>
    <property type="project" value="InterPro"/>
</dbReference>
<evidence type="ECO:0000313" key="1">
    <source>
        <dbReference type="EMBL" id="PWZ34336.1"/>
    </source>
</evidence>
<dbReference type="EMBL" id="NCVQ01000004">
    <property type="protein sequence ID" value="PWZ34336.1"/>
    <property type="molecule type" value="Genomic_DNA"/>
</dbReference>
<sequence>MSAAMPPAMDPAAAGEMAREAAAWCSLHGLVVGDRADQRSATVPGVGLVHAPFSLLPAHFPESFWRQACELAPVFNELVDRVSMDGNFLQNALSKDSKFLWNCWTDGIGLSFYNFRTRQVDDFTSRLLEIHRKMMEINKEENIRLGLHRSDYMLDSETSSLLQIELNTISASFPGLGSLVSDLHR</sequence>
<name>A0A3L6FMB0_MAIZE</name>
<dbReference type="SUPFAM" id="SSF56059">
    <property type="entry name" value="Glutathione synthetase ATP-binding domain-like"/>
    <property type="match status" value="1"/>
</dbReference>
<dbReference type="AlphaFoldDB" id="A0A3L6FMB0"/>
<dbReference type="GO" id="GO:0004363">
    <property type="term" value="F:glutathione synthase activity"/>
    <property type="evidence" value="ECO:0007669"/>
    <property type="project" value="InterPro"/>
</dbReference>
<comment type="caution">
    <text evidence="1">The sequence shown here is derived from an EMBL/GenBank/DDBJ whole genome shotgun (WGS) entry which is preliminary data.</text>
</comment>
<accession>A0A3L6FMB0</accession>
<reference evidence="1 2" key="1">
    <citation type="journal article" date="2018" name="Nat. Genet.">
        <title>Extensive intraspecific gene order and gene structural variations between Mo17 and other maize genomes.</title>
        <authorList>
            <person name="Sun S."/>
            <person name="Zhou Y."/>
            <person name="Chen J."/>
            <person name="Shi J."/>
            <person name="Zhao H."/>
            <person name="Zhao H."/>
            <person name="Song W."/>
            <person name="Zhang M."/>
            <person name="Cui Y."/>
            <person name="Dong X."/>
            <person name="Liu H."/>
            <person name="Ma X."/>
            <person name="Jiao Y."/>
            <person name="Wang B."/>
            <person name="Wei X."/>
            <person name="Stein J.C."/>
            <person name="Glaubitz J.C."/>
            <person name="Lu F."/>
            <person name="Yu G."/>
            <person name="Liang C."/>
            <person name="Fengler K."/>
            <person name="Li B."/>
            <person name="Rafalski A."/>
            <person name="Schnable P.S."/>
            <person name="Ware D.H."/>
            <person name="Buckler E.S."/>
            <person name="Lai J."/>
        </authorList>
    </citation>
    <scope>NUCLEOTIDE SEQUENCE [LARGE SCALE GENOMIC DNA]</scope>
    <source>
        <strain evidence="2">cv. Missouri 17</strain>
        <tissue evidence="1">Seedling</tissue>
    </source>
</reference>
<dbReference type="FunFam" id="3.30.1490.80:FF:000010">
    <property type="entry name" value="Glutathione synthetase"/>
    <property type="match status" value="1"/>
</dbReference>